<name>A0AAN9IIT3_CLITE</name>
<reference evidence="2 3" key="1">
    <citation type="submission" date="2024-01" db="EMBL/GenBank/DDBJ databases">
        <title>The genomes of 5 underutilized Papilionoideae crops provide insights into root nodulation and disease resistance.</title>
        <authorList>
            <person name="Yuan L."/>
        </authorList>
    </citation>
    <scope>NUCLEOTIDE SEQUENCE [LARGE SCALE GENOMIC DNA]</scope>
    <source>
        <strain evidence="2">LY-2023</strain>
        <tissue evidence="2">Leaf</tissue>
    </source>
</reference>
<evidence type="ECO:0000313" key="2">
    <source>
        <dbReference type="EMBL" id="KAK7280299.1"/>
    </source>
</evidence>
<keyword evidence="1" id="KW-0472">Membrane</keyword>
<sequence>MMHRKAWDGPSPVPETFWKQEKAGKARDGGCLIALMDEILRLVSAHIVFAGFLFFIELVILIPEVREEAV</sequence>
<dbReference type="Proteomes" id="UP001359559">
    <property type="component" value="Unassembled WGS sequence"/>
</dbReference>
<feature type="transmembrane region" description="Helical" evidence="1">
    <location>
        <begin position="42"/>
        <end position="62"/>
    </location>
</feature>
<dbReference type="EMBL" id="JAYKXN010000006">
    <property type="protein sequence ID" value="KAK7280299.1"/>
    <property type="molecule type" value="Genomic_DNA"/>
</dbReference>
<comment type="caution">
    <text evidence="2">The sequence shown here is derived from an EMBL/GenBank/DDBJ whole genome shotgun (WGS) entry which is preliminary data.</text>
</comment>
<organism evidence="2 3">
    <name type="scientific">Clitoria ternatea</name>
    <name type="common">Butterfly pea</name>
    <dbReference type="NCBI Taxonomy" id="43366"/>
    <lineage>
        <taxon>Eukaryota</taxon>
        <taxon>Viridiplantae</taxon>
        <taxon>Streptophyta</taxon>
        <taxon>Embryophyta</taxon>
        <taxon>Tracheophyta</taxon>
        <taxon>Spermatophyta</taxon>
        <taxon>Magnoliopsida</taxon>
        <taxon>eudicotyledons</taxon>
        <taxon>Gunneridae</taxon>
        <taxon>Pentapetalae</taxon>
        <taxon>rosids</taxon>
        <taxon>fabids</taxon>
        <taxon>Fabales</taxon>
        <taxon>Fabaceae</taxon>
        <taxon>Papilionoideae</taxon>
        <taxon>50 kb inversion clade</taxon>
        <taxon>NPAAA clade</taxon>
        <taxon>indigoferoid/millettioid clade</taxon>
        <taxon>Phaseoleae</taxon>
        <taxon>Clitoria</taxon>
    </lineage>
</organism>
<gene>
    <name evidence="2" type="ORF">RJT34_25361</name>
</gene>
<evidence type="ECO:0000313" key="3">
    <source>
        <dbReference type="Proteomes" id="UP001359559"/>
    </source>
</evidence>
<evidence type="ECO:0000256" key="1">
    <source>
        <dbReference type="SAM" id="Phobius"/>
    </source>
</evidence>
<dbReference type="AlphaFoldDB" id="A0AAN9IIT3"/>
<keyword evidence="1" id="KW-1133">Transmembrane helix</keyword>
<keyword evidence="3" id="KW-1185">Reference proteome</keyword>
<protein>
    <submittedName>
        <fullName evidence="2">Uncharacterized protein</fullName>
    </submittedName>
</protein>
<accession>A0AAN9IIT3</accession>
<keyword evidence="1" id="KW-0812">Transmembrane</keyword>
<proteinExistence type="predicted"/>